<dbReference type="PANTHER" id="PTHR28072:SF1">
    <property type="entry name" value="CRUCIFORM CUTTING ENDONUCLEASE 1, MITOCHONDRIAL-RELATED"/>
    <property type="match status" value="1"/>
</dbReference>
<dbReference type="InterPro" id="IPR036397">
    <property type="entry name" value="RNaseH_sf"/>
</dbReference>
<dbReference type="GO" id="GO:0070336">
    <property type="term" value="F:flap-structured DNA binding"/>
    <property type="evidence" value="ECO:0007669"/>
    <property type="project" value="TreeGrafter"/>
</dbReference>
<evidence type="ECO:0000313" key="3">
    <source>
        <dbReference type="EMBL" id="KAJ5342001.1"/>
    </source>
</evidence>
<dbReference type="AlphaFoldDB" id="A0A9W9QPR0"/>
<evidence type="ECO:0000259" key="2">
    <source>
        <dbReference type="PROSITE" id="PS50800"/>
    </source>
</evidence>
<dbReference type="SMART" id="SM00513">
    <property type="entry name" value="SAP"/>
    <property type="match status" value="1"/>
</dbReference>
<keyword evidence="4" id="KW-1185">Reference proteome</keyword>
<dbReference type="InterPro" id="IPR003034">
    <property type="entry name" value="SAP_dom"/>
</dbReference>
<protein>
    <submittedName>
        <fullName evidence="3">DNA-binding SAP</fullName>
    </submittedName>
</protein>
<dbReference type="Proteomes" id="UP001148299">
    <property type="component" value="Unassembled WGS sequence"/>
</dbReference>
<gene>
    <name evidence="3" type="ORF">N7541_011125</name>
</gene>
<dbReference type="Pfam" id="PF09159">
    <property type="entry name" value="Ydc2-catalyt"/>
    <property type="match status" value="1"/>
</dbReference>
<proteinExistence type="predicted"/>
<dbReference type="InterPro" id="IPR012337">
    <property type="entry name" value="RNaseH-like_sf"/>
</dbReference>
<name>A0A9W9QPR0_PENBR</name>
<dbReference type="SUPFAM" id="SSF53098">
    <property type="entry name" value="Ribonuclease H-like"/>
    <property type="match status" value="1"/>
</dbReference>
<reference evidence="3" key="2">
    <citation type="journal article" date="2023" name="IMA Fungus">
        <title>Comparative genomic study of the Penicillium genus elucidates a diverse pangenome and 15 lateral gene transfer events.</title>
        <authorList>
            <person name="Petersen C."/>
            <person name="Sorensen T."/>
            <person name="Nielsen M.R."/>
            <person name="Sondergaard T.E."/>
            <person name="Sorensen J.L."/>
            <person name="Fitzpatrick D.A."/>
            <person name="Frisvad J.C."/>
            <person name="Nielsen K.L."/>
        </authorList>
    </citation>
    <scope>NUCLEOTIDE SEQUENCE</scope>
    <source>
        <strain evidence="3">IBT 35675</strain>
    </source>
</reference>
<reference evidence="3" key="1">
    <citation type="submission" date="2022-12" db="EMBL/GenBank/DDBJ databases">
        <authorList>
            <person name="Petersen C."/>
        </authorList>
    </citation>
    <scope>NUCLEOTIDE SEQUENCE</scope>
    <source>
        <strain evidence="3">IBT 35675</strain>
    </source>
</reference>
<keyword evidence="3" id="KW-0238">DNA-binding</keyword>
<dbReference type="GO" id="GO:0004520">
    <property type="term" value="F:DNA endonuclease activity"/>
    <property type="evidence" value="ECO:0007669"/>
    <property type="project" value="TreeGrafter"/>
</dbReference>
<dbReference type="EMBL" id="JAPZBR010000008">
    <property type="protein sequence ID" value="KAJ5342001.1"/>
    <property type="molecule type" value="Genomic_DNA"/>
</dbReference>
<dbReference type="PANTHER" id="PTHR28072">
    <property type="entry name" value="CRUCIFORM CUTTING ENDONUCLEASE 1, MITOCHONDRIAL-RELATED"/>
    <property type="match status" value="1"/>
</dbReference>
<dbReference type="InterPro" id="IPR039197">
    <property type="entry name" value="Mrs1/Cce1"/>
</dbReference>
<feature type="compositionally biased region" description="Polar residues" evidence="1">
    <location>
        <begin position="119"/>
        <end position="138"/>
    </location>
</feature>
<dbReference type="InterPro" id="IPR015242">
    <property type="entry name" value="Ydc2_cat"/>
</dbReference>
<dbReference type="CDD" id="cd16963">
    <property type="entry name" value="CCE1"/>
    <property type="match status" value="1"/>
</dbReference>
<dbReference type="GO" id="GO:0005739">
    <property type="term" value="C:mitochondrion"/>
    <property type="evidence" value="ECO:0007669"/>
    <property type="project" value="TreeGrafter"/>
</dbReference>
<evidence type="ECO:0000313" key="4">
    <source>
        <dbReference type="Proteomes" id="UP001148299"/>
    </source>
</evidence>
<dbReference type="PROSITE" id="PS50800">
    <property type="entry name" value="SAP"/>
    <property type="match status" value="1"/>
</dbReference>
<sequence length="469" mass="51113">MGQAAQRLQPCKSHHLSPKSELQCLCPKIDFAGTNTLPNACLHSPVFPHWLTTLKATQLQSLARATGIQSSGTKGLLVERIAAQLALQPGSDKRVANPTGSIPSTNASQNPDRHVDSASKANNHSSQNSSTCKTLNPHSGSKPWSILSIDMGIQNLAFAHLHLPRSDASDYANPRVPVLTAWHRLAVSEISSLNLTGNESIQARTSQPKLSDMLEEKPAKKSTKSTSKSKEVETFSPDIYAGIAYNLLKSLLTAYRPTHILIERQRFRSGGASAVQEWTLRVGVFEGMLYAILHALRMERGDVISVQGAEPKRVVRYWLEPSARTEDKKLNAREVKKAKIDIVGKWISAAQDASSKPQSESTEETQKLIPGIASSEKVFLADAAHSPALSGVVGEYMRKWRGESKKRKPRAVKGPSPAPGPVTAAEEVAVDIGKLDDLADCLLQGVAWIEWQAMRERIAQEGPEVLDDL</sequence>
<evidence type="ECO:0000256" key="1">
    <source>
        <dbReference type="SAM" id="MobiDB-lite"/>
    </source>
</evidence>
<dbReference type="GO" id="GO:0000402">
    <property type="term" value="F:crossed form four-way junction DNA binding"/>
    <property type="evidence" value="ECO:0007669"/>
    <property type="project" value="TreeGrafter"/>
</dbReference>
<feature type="region of interest" description="Disordered" evidence="1">
    <location>
        <begin position="89"/>
        <end position="138"/>
    </location>
</feature>
<dbReference type="GO" id="GO:0000403">
    <property type="term" value="F:Y-form DNA binding"/>
    <property type="evidence" value="ECO:0007669"/>
    <property type="project" value="TreeGrafter"/>
</dbReference>
<feature type="region of interest" description="Disordered" evidence="1">
    <location>
        <begin position="201"/>
        <end position="229"/>
    </location>
</feature>
<dbReference type="Gene3D" id="3.30.420.10">
    <property type="entry name" value="Ribonuclease H-like superfamily/Ribonuclease H"/>
    <property type="match status" value="1"/>
</dbReference>
<feature type="domain" description="SAP" evidence="2">
    <location>
        <begin position="51"/>
        <end position="85"/>
    </location>
</feature>
<organism evidence="3 4">
    <name type="scientific">Penicillium brevicompactum</name>
    <dbReference type="NCBI Taxonomy" id="5074"/>
    <lineage>
        <taxon>Eukaryota</taxon>
        <taxon>Fungi</taxon>
        <taxon>Dikarya</taxon>
        <taxon>Ascomycota</taxon>
        <taxon>Pezizomycotina</taxon>
        <taxon>Eurotiomycetes</taxon>
        <taxon>Eurotiomycetidae</taxon>
        <taxon>Eurotiales</taxon>
        <taxon>Aspergillaceae</taxon>
        <taxon>Penicillium</taxon>
    </lineage>
</organism>
<accession>A0A9W9QPR0</accession>
<comment type="caution">
    <text evidence="3">The sequence shown here is derived from an EMBL/GenBank/DDBJ whole genome shotgun (WGS) entry which is preliminary data.</text>
</comment>
<feature type="compositionally biased region" description="Polar residues" evidence="1">
    <location>
        <begin position="98"/>
        <end position="110"/>
    </location>
</feature>